<protein>
    <submittedName>
        <fullName evidence="5">HTH-type transcriptional repressor SmtB</fullName>
    </submittedName>
</protein>
<dbReference type="SUPFAM" id="SSF46785">
    <property type="entry name" value="Winged helix' DNA-binding domain"/>
    <property type="match status" value="1"/>
</dbReference>
<comment type="caution">
    <text evidence="5">The sequence shown here is derived from an EMBL/GenBank/DDBJ whole genome shotgun (WGS) entry which is preliminary data.</text>
</comment>
<evidence type="ECO:0000256" key="2">
    <source>
        <dbReference type="ARBA" id="ARBA00023125"/>
    </source>
</evidence>
<dbReference type="Gene3D" id="1.10.10.10">
    <property type="entry name" value="Winged helix-like DNA-binding domain superfamily/Winged helix DNA-binding domain"/>
    <property type="match status" value="1"/>
</dbReference>
<dbReference type="AlphaFoldDB" id="A0A644THC4"/>
<sequence length="115" mass="13032">MDDMKDVVTSACREELLEPFSAKFKAVGHPVRLKILCLIEHQDVPCVGDLWRCLNQPQPVVSQHLAILKKTGIVSSEVHKTRRVYSIIDPFIKELINSIICKINEEPPLSQAESR</sequence>
<dbReference type="InterPro" id="IPR036388">
    <property type="entry name" value="WH-like_DNA-bd_sf"/>
</dbReference>
<keyword evidence="2" id="KW-0238">DNA-binding</keyword>
<proteinExistence type="predicted"/>
<gene>
    <name evidence="5" type="primary">smtB_1</name>
    <name evidence="5" type="ORF">SDC9_12079</name>
</gene>
<dbReference type="NCBIfam" id="NF033788">
    <property type="entry name" value="HTH_metalloreg"/>
    <property type="match status" value="1"/>
</dbReference>
<dbReference type="CDD" id="cd00090">
    <property type="entry name" value="HTH_ARSR"/>
    <property type="match status" value="1"/>
</dbReference>
<dbReference type="GO" id="GO:0003700">
    <property type="term" value="F:DNA-binding transcription factor activity"/>
    <property type="evidence" value="ECO:0007669"/>
    <property type="project" value="InterPro"/>
</dbReference>
<dbReference type="Pfam" id="PF01022">
    <property type="entry name" value="HTH_5"/>
    <property type="match status" value="1"/>
</dbReference>
<dbReference type="PRINTS" id="PR00778">
    <property type="entry name" value="HTHARSR"/>
</dbReference>
<name>A0A644THC4_9ZZZZ</name>
<dbReference type="InterPro" id="IPR011991">
    <property type="entry name" value="ArsR-like_HTH"/>
</dbReference>
<dbReference type="InterPro" id="IPR001845">
    <property type="entry name" value="HTH_ArsR_DNA-bd_dom"/>
</dbReference>
<dbReference type="PANTHER" id="PTHR43132">
    <property type="entry name" value="ARSENICAL RESISTANCE OPERON REPRESSOR ARSR-RELATED"/>
    <property type="match status" value="1"/>
</dbReference>
<feature type="domain" description="HTH arsR-type" evidence="4">
    <location>
        <begin position="12"/>
        <end position="107"/>
    </location>
</feature>
<keyword evidence="1" id="KW-0805">Transcription regulation</keyword>
<dbReference type="EMBL" id="VSSQ01000032">
    <property type="protein sequence ID" value="MPL66405.1"/>
    <property type="molecule type" value="Genomic_DNA"/>
</dbReference>
<dbReference type="GO" id="GO:0003677">
    <property type="term" value="F:DNA binding"/>
    <property type="evidence" value="ECO:0007669"/>
    <property type="project" value="UniProtKB-KW"/>
</dbReference>
<dbReference type="PANTHER" id="PTHR43132:SF2">
    <property type="entry name" value="ARSENICAL RESISTANCE OPERON REPRESSOR ARSR-RELATED"/>
    <property type="match status" value="1"/>
</dbReference>
<dbReference type="InterPro" id="IPR051011">
    <property type="entry name" value="Metal_resp_trans_reg"/>
</dbReference>
<evidence type="ECO:0000256" key="3">
    <source>
        <dbReference type="ARBA" id="ARBA00023163"/>
    </source>
</evidence>
<evidence type="ECO:0000256" key="1">
    <source>
        <dbReference type="ARBA" id="ARBA00023015"/>
    </source>
</evidence>
<dbReference type="SMART" id="SM00418">
    <property type="entry name" value="HTH_ARSR"/>
    <property type="match status" value="1"/>
</dbReference>
<dbReference type="InterPro" id="IPR036390">
    <property type="entry name" value="WH_DNA-bd_sf"/>
</dbReference>
<dbReference type="PROSITE" id="PS50987">
    <property type="entry name" value="HTH_ARSR_2"/>
    <property type="match status" value="1"/>
</dbReference>
<organism evidence="5">
    <name type="scientific">bioreactor metagenome</name>
    <dbReference type="NCBI Taxonomy" id="1076179"/>
    <lineage>
        <taxon>unclassified sequences</taxon>
        <taxon>metagenomes</taxon>
        <taxon>ecological metagenomes</taxon>
    </lineage>
</organism>
<evidence type="ECO:0000313" key="5">
    <source>
        <dbReference type="EMBL" id="MPL66405.1"/>
    </source>
</evidence>
<evidence type="ECO:0000259" key="4">
    <source>
        <dbReference type="PROSITE" id="PS50987"/>
    </source>
</evidence>
<reference evidence="5" key="1">
    <citation type="submission" date="2019-08" db="EMBL/GenBank/DDBJ databases">
        <authorList>
            <person name="Kucharzyk K."/>
            <person name="Murdoch R.W."/>
            <person name="Higgins S."/>
            <person name="Loffler F."/>
        </authorList>
    </citation>
    <scope>NUCLEOTIDE SEQUENCE</scope>
</reference>
<accession>A0A644THC4</accession>
<keyword evidence="3" id="KW-0804">Transcription</keyword>